<organism evidence="2 3">
    <name type="scientific">Coccomyxa viridis</name>
    <dbReference type="NCBI Taxonomy" id="1274662"/>
    <lineage>
        <taxon>Eukaryota</taxon>
        <taxon>Viridiplantae</taxon>
        <taxon>Chlorophyta</taxon>
        <taxon>core chlorophytes</taxon>
        <taxon>Trebouxiophyceae</taxon>
        <taxon>Trebouxiophyceae incertae sedis</taxon>
        <taxon>Coccomyxaceae</taxon>
        <taxon>Coccomyxa</taxon>
    </lineage>
</organism>
<protein>
    <submittedName>
        <fullName evidence="2">G2231 protein</fullName>
    </submittedName>
</protein>
<keyword evidence="3" id="KW-1185">Reference proteome</keyword>
<name>A0ABP1FMU1_9CHLO</name>
<feature type="region of interest" description="Disordered" evidence="1">
    <location>
        <begin position="50"/>
        <end position="80"/>
    </location>
</feature>
<evidence type="ECO:0000313" key="2">
    <source>
        <dbReference type="EMBL" id="CAL5220251.1"/>
    </source>
</evidence>
<gene>
    <name evidence="2" type="primary">g2231</name>
    <name evidence="2" type="ORF">VP750_LOCUS1910</name>
</gene>
<dbReference type="Proteomes" id="UP001497392">
    <property type="component" value="Unassembled WGS sequence"/>
</dbReference>
<evidence type="ECO:0000313" key="3">
    <source>
        <dbReference type="Proteomes" id="UP001497392"/>
    </source>
</evidence>
<sequence>MGQNRDEQAPEYIMGGFLQGMKGKMFGNCFTPKPARSGATAQLSVVNSKSQKFTESYPSQDAQPKTSGTTSKASGRSTGAQDIVSKLNGSSEKRAHLASLLKEHCLVEGGDSNVKQWLKDEGLDASVATALKSLENTQGKDLLFWANRYHLFVSWSPDRSHPWDSMAAASQYVTLEIGVKRGTTDKAVVLMDGKAIDDYTMSNGVLKTNTPIEWETPNSQIARVNLQLQFSAFFGYGQADAQPGYLGLQCHGLLWPVMDSDLPHYWPIAPPVVSGKVNTAGRDAAISPGSSDSLADFAGTYATHLLPAEQKEQVTQGCEITIKVNAQGEAEVAVGGRDLSNWTFDASNVLAWADDAGYSAWLQFTVLPGGPVFMGTLHPHGEEASGADKYRVFGELMSQPSRLAPNAAVDSTIGQLVASGLSTSATVLCTNLLRSASKCWSLLKTGMSPEDILMEEEAMLQGMRSDFQALDRVHGAYKAASLAFPAEGASIKEMSPEAAPAALEAESEAADHAQAARVSADAVAAAVTLTNDCIKDGNAVEATSKAAASAWRSSQAAAAASSAEESAIMAAKHAGEANTANARAAAISAAQSYNLARESALAAARAEAAAASNALKTVETGINYYAARKEYIKLKDIAEASDVAGKALGFAKEAVEGFEESTAGSREAGLDATRQAADYSQLAHKLMRAVYSNKAK</sequence>
<evidence type="ECO:0000256" key="1">
    <source>
        <dbReference type="SAM" id="MobiDB-lite"/>
    </source>
</evidence>
<accession>A0ABP1FMU1</accession>
<comment type="caution">
    <text evidence="2">The sequence shown here is derived from an EMBL/GenBank/DDBJ whole genome shotgun (WGS) entry which is preliminary data.</text>
</comment>
<dbReference type="EMBL" id="CAXHTA020000003">
    <property type="protein sequence ID" value="CAL5220251.1"/>
    <property type="molecule type" value="Genomic_DNA"/>
</dbReference>
<reference evidence="2 3" key="1">
    <citation type="submission" date="2024-06" db="EMBL/GenBank/DDBJ databases">
        <authorList>
            <person name="Kraege A."/>
            <person name="Thomma B."/>
        </authorList>
    </citation>
    <scope>NUCLEOTIDE SEQUENCE [LARGE SCALE GENOMIC DNA]</scope>
</reference>
<proteinExistence type="predicted"/>